<dbReference type="RefSeq" id="WP_089832013.1">
    <property type="nucleotide sequence ID" value="NZ_BJWI01000020.1"/>
</dbReference>
<dbReference type="Pfam" id="PF16162">
    <property type="entry name" value="KwaB"/>
    <property type="match status" value="1"/>
</dbReference>
<dbReference type="OrthoDB" id="2676243at2"/>
<reference evidence="2 3" key="1">
    <citation type="submission" date="2016-10" db="EMBL/GenBank/DDBJ databases">
        <authorList>
            <person name="de Groot N.N."/>
        </authorList>
    </citation>
    <scope>NUCLEOTIDE SEQUENCE [LARGE SCALE GENOMIC DNA]</scope>
    <source>
        <strain evidence="2 3">DSM 17073</strain>
    </source>
</reference>
<dbReference type="EMBL" id="FOXC01000018">
    <property type="protein sequence ID" value="SFP39660.1"/>
    <property type="molecule type" value="Genomic_DNA"/>
</dbReference>
<dbReference type="InterPro" id="IPR032359">
    <property type="entry name" value="KwaB-like"/>
</dbReference>
<dbReference type="EMBL" id="BJWI01000020">
    <property type="protein sequence ID" value="GEM01925.1"/>
    <property type="molecule type" value="Genomic_DNA"/>
</dbReference>
<proteinExistence type="predicted"/>
<evidence type="ECO:0000313" key="3">
    <source>
        <dbReference type="Proteomes" id="UP000242243"/>
    </source>
</evidence>
<accession>A0A1I5Q0U4</accession>
<evidence type="ECO:0000313" key="4">
    <source>
        <dbReference type="Proteomes" id="UP000321547"/>
    </source>
</evidence>
<evidence type="ECO:0000313" key="2">
    <source>
        <dbReference type="EMBL" id="SFP39660.1"/>
    </source>
</evidence>
<sequence length="342" mass="40303">MDINSEKSIINQICDLENLEELDIDIYLISKAKTLDKKFISQPTSLDRKLRDWIKQNIQLELKKLKKEDEDGQKKFHVESYSHEIIKRDYIAKLDCKTDKQLLDKKTKLISSLNSKSPGIDNNANKVKFQVIKANIKNNSVYLIYYRGIKEHSLRKKHSGRIPSLRNGDQLVIHDKDILEFGGKIELIIINDELLVVSPRTLEYTFDYTDHISEKRDENLNRITQMGFFDECSNVGKFTEKSSQYILSRSLASIKKDTLEVLEEKFEERCEDLKEIKKHVPKDKNSKSEYLDKYKAIWPLYDYLDLDNYKVRFNEEQSVTPLLHFFSDKIVESFLTKKFRSN</sequence>
<organism evidence="2 3">
    <name type="scientific">Halolactibacillus halophilus</name>
    <dbReference type="NCBI Taxonomy" id="306540"/>
    <lineage>
        <taxon>Bacteria</taxon>
        <taxon>Bacillati</taxon>
        <taxon>Bacillota</taxon>
        <taxon>Bacilli</taxon>
        <taxon>Bacillales</taxon>
        <taxon>Bacillaceae</taxon>
        <taxon>Halolactibacillus</taxon>
    </lineage>
</organism>
<protein>
    <submittedName>
        <fullName evidence="2">Uncharacterized protein</fullName>
    </submittedName>
</protein>
<keyword evidence="4" id="KW-1185">Reference proteome</keyword>
<reference evidence="1 4" key="2">
    <citation type="submission" date="2019-07" db="EMBL/GenBank/DDBJ databases">
        <title>Whole genome shotgun sequence of Halolactibacillus halophilus NBRC 100868.</title>
        <authorList>
            <person name="Hosoyama A."/>
            <person name="Uohara A."/>
            <person name="Ohji S."/>
            <person name="Ichikawa N."/>
        </authorList>
    </citation>
    <scope>NUCLEOTIDE SEQUENCE [LARGE SCALE GENOMIC DNA]</scope>
    <source>
        <strain evidence="1 4">NBRC 100868</strain>
    </source>
</reference>
<dbReference type="Proteomes" id="UP000242243">
    <property type="component" value="Unassembled WGS sequence"/>
</dbReference>
<dbReference type="AlphaFoldDB" id="A0A1I5Q0U4"/>
<evidence type="ECO:0000313" key="1">
    <source>
        <dbReference type="EMBL" id="GEM01925.1"/>
    </source>
</evidence>
<dbReference type="Proteomes" id="UP000321547">
    <property type="component" value="Unassembled WGS sequence"/>
</dbReference>
<gene>
    <name evidence="1" type="ORF">HHA03_14570</name>
    <name evidence="2" type="ORF">SAMN05421839_1182</name>
</gene>
<name>A0A1I5Q0U4_9BACI</name>